<dbReference type="KEGG" id="pgp:CUJ91_21525"/>
<sequence length="606" mass="65395">MNLRTTVLGLAILASAALSSIVAQADSQLDGLMKSPSNWAAQAGDYANHRYSPLKQINESNVGKLQVAWTMSTGVLRGHEGAPLVIGDTMYIHSPFPNKVIAINLKDQTFIWQYQPKQDDSVVSVMCCDTVNRGLAYGDGKIFLQQADTKLVALNAKTGDVVWSAQNGNPKAGETNTNAPHVFGDKVLTGISGGEFGVRGRLIAYDIKTGKPVWTAFSTGPDKDMLMDPDKTMTYTDGKMVPVGADSSLKSWKGDQWKLGGGTTWGWYAWDPKLNLVYYGTGNPGTWNPTQRPGDNKWSMSIMARDLNTGMAKWVYQMTPHDEWDYDGVNEMILSDLTIDGKKVPAIVHFDRNGFGYTLNRESGQLLVAQKYDPAVNWADSVDLKSGKPIRNAAYSTQAAGSDHNVKGICPAALGSKDQQPAAFDPNSSLFLVPTNHVCMDYEPFDVDYVSGQPYVGATLSMYPGPNENNAMGNFIAWDAAKGKIVWSKPEKFSVWSGALATAGGIAFYGTLEGYLKAVRIKDGKELWRFKTPSGIIGNVFTYQYQGKQYVGVYSGIGGWAGIGMAAGLEKSTEGLGAVGGYRELAKYTALGGTLFVFAIPGGAGG</sequence>
<feature type="disulfide bond" evidence="9">
    <location>
        <begin position="127"/>
        <end position="128"/>
    </location>
</feature>
<evidence type="ECO:0000256" key="9">
    <source>
        <dbReference type="PIRSR" id="PIRSR617512-4"/>
    </source>
</evidence>
<feature type="binding site" evidence="7">
    <location>
        <position position="177"/>
    </location>
    <ligand>
        <name>pyrroloquinoline quinone</name>
        <dbReference type="ChEBI" id="CHEBI:58442"/>
    </ligand>
</feature>
<name>A0ABD5CQD5_9BURK</name>
<evidence type="ECO:0000256" key="2">
    <source>
        <dbReference type="ARBA" id="ARBA00022723"/>
    </source>
</evidence>
<feature type="chain" id="PRO_5044757297" evidence="10">
    <location>
        <begin position="26"/>
        <end position="606"/>
    </location>
</feature>
<keyword evidence="3 10" id="KW-0732">Signal</keyword>
<evidence type="ECO:0000256" key="4">
    <source>
        <dbReference type="ARBA" id="ARBA00022891"/>
    </source>
</evidence>
<keyword evidence="9" id="KW-1015">Disulfide bond</keyword>
<dbReference type="GO" id="GO:0016491">
    <property type="term" value="F:oxidoreductase activity"/>
    <property type="evidence" value="ECO:0007669"/>
    <property type="project" value="UniProtKB-KW"/>
</dbReference>
<dbReference type="EMBL" id="JAVIZN010000002">
    <property type="protein sequence ID" value="MDR6206189.1"/>
    <property type="molecule type" value="Genomic_DNA"/>
</dbReference>
<dbReference type="Proteomes" id="UP001245184">
    <property type="component" value="Unassembled WGS sequence"/>
</dbReference>
<evidence type="ECO:0000256" key="10">
    <source>
        <dbReference type="SAM" id="SignalP"/>
    </source>
</evidence>
<dbReference type="GO" id="GO:0070968">
    <property type="term" value="F:pyrroloquinoline quinone binding"/>
    <property type="evidence" value="ECO:0007669"/>
    <property type="project" value="UniProtKB-ARBA"/>
</dbReference>
<keyword evidence="4 7" id="KW-0634">PQQ</keyword>
<evidence type="ECO:0000256" key="3">
    <source>
        <dbReference type="ARBA" id="ARBA00022729"/>
    </source>
</evidence>
<evidence type="ECO:0000313" key="12">
    <source>
        <dbReference type="EMBL" id="MDR6206189.1"/>
    </source>
</evidence>
<dbReference type="GO" id="GO:0005509">
    <property type="term" value="F:calcium ion binding"/>
    <property type="evidence" value="ECO:0007669"/>
    <property type="project" value="UniProtKB-ARBA"/>
</dbReference>
<evidence type="ECO:0000256" key="8">
    <source>
        <dbReference type="PIRSR" id="PIRSR617512-3"/>
    </source>
</evidence>
<reference evidence="12 13" key="1">
    <citation type="submission" date="2023-08" db="EMBL/GenBank/DDBJ databases">
        <title>Genome sequencing of plant associated microbes to promote plant fitness in Sorghum bicolor and Oryza sativa.</title>
        <authorList>
            <person name="Coleman-Derr D."/>
        </authorList>
    </citation>
    <scope>NUCLEOTIDE SEQUENCE [LARGE SCALE GENOMIC DNA]</scope>
    <source>
        <strain evidence="12 13">SLBN-33</strain>
    </source>
</reference>
<dbReference type="SUPFAM" id="SSF50998">
    <property type="entry name" value="Quinoprotein alcohol dehydrogenase-like"/>
    <property type="match status" value="1"/>
</dbReference>
<dbReference type="GeneID" id="97004096"/>
<feature type="binding site" evidence="8">
    <location>
        <position position="283"/>
    </location>
    <ligand>
        <name>Ca(2+)</name>
        <dbReference type="ChEBI" id="CHEBI:29108"/>
    </ligand>
</feature>
<dbReference type="Gene3D" id="2.140.10.10">
    <property type="entry name" value="Quinoprotein alcohol dehydrogenase-like superfamily"/>
    <property type="match status" value="1"/>
</dbReference>
<comment type="cofactor">
    <cofactor evidence="8">
        <name>Ca(2+)</name>
        <dbReference type="ChEBI" id="CHEBI:29108"/>
    </cofactor>
    <text evidence="8">Binds 1 Ca(2+) ion per subunit.</text>
</comment>
<feature type="domain" description="Pyrrolo-quinoline quinone repeat" evidence="11">
    <location>
        <begin position="39"/>
        <end position="368"/>
    </location>
</feature>
<keyword evidence="5 12" id="KW-0560">Oxidoreductase</keyword>
<dbReference type="Pfam" id="PF01011">
    <property type="entry name" value="PQQ"/>
    <property type="match status" value="2"/>
</dbReference>
<evidence type="ECO:0000256" key="1">
    <source>
        <dbReference type="ARBA" id="ARBA00008156"/>
    </source>
</evidence>
<dbReference type="PANTHER" id="PTHR32303:SF4">
    <property type="entry name" value="QUINOPROTEIN GLUCOSE DEHYDROGENASE"/>
    <property type="match status" value="1"/>
</dbReference>
<feature type="binding site" evidence="7">
    <location>
        <position position="133"/>
    </location>
    <ligand>
        <name>pyrroloquinoline quinone</name>
        <dbReference type="ChEBI" id="CHEBI:58442"/>
    </ligand>
</feature>
<keyword evidence="8" id="KW-0106">Calcium</keyword>
<dbReference type="EC" id="1.1.2.10" evidence="12"/>
<feature type="binding site" evidence="7">
    <location>
        <position position="80"/>
    </location>
    <ligand>
        <name>pyrroloquinoline quinone</name>
        <dbReference type="ChEBI" id="CHEBI:58442"/>
    </ligand>
</feature>
<comment type="caution">
    <text evidence="12">The sequence shown here is derived from an EMBL/GenBank/DDBJ whole genome shotgun (WGS) entry which is preliminary data.</text>
</comment>
<dbReference type="SMART" id="SM00564">
    <property type="entry name" value="PQQ"/>
    <property type="match status" value="5"/>
</dbReference>
<feature type="signal peptide" evidence="10">
    <location>
        <begin position="1"/>
        <end position="25"/>
    </location>
</feature>
<evidence type="ECO:0000256" key="6">
    <source>
        <dbReference type="PIRSR" id="PIRSR617512-1"/>
    </source>
</evidence>
<keyword evidence="2 8" id="KW-0479">Metal-binding</keyword>
<organism evidence="12 13">
    <name type="scientific">Paraburkholderia graminis</name>
    <dbReference type="NCBI Taxonomy" id="60548"/>
    <lineage>
        <taxon>Bacteria</taxon>
        <taxon>Pseudomonadati</taxon>
        <taxon>Pseudomonadota</taxon>
        <taxon>Betaproteobacteria</taxon>
        <taxon>Burkholderiales</taxon>
        <taxon>Burkholderiaceae</taxon>
        <taxon>Paraburkholderia</taxon>
    </lineage>
</organism>
<feature type="binding site" evidence="8">
    <location>
        <position position="325"/>
    </location>
    <ligand>
        <name>Ca(2+)</name>
        <dbReference type="ChEBI" id="CHEBI:29108"/>
    </ligand>
</feature>
<evidence type="ECO:0000256" key="5">
    <source>
        <dbReference type="ARBA" id="ARBA00023002"/>
    </source>
</evidence>
<comment type="cofactor">
    <cofactor evidence="7">
        <name>pyrroloquinoline quinone</name>
        <dbReference type="ChEBI" id="CHEBI:58442"/>
    </cofactor>
    <text evidence="7">Binds 1 PQQ group per subunit.</text>
</comment>
<dbReference type="InterPro" id="IPR018391">
    <property type="entry name" value="PQQ_b-propeller_rpt"/>
</dbReference>
<feature type="binding site" evidence="8">
    <location>
        <position position="195"/>
    </location>
    <ligand>
        <name>Ca(2+)</name>
        <dbReference type="ChEBI" id="CHEBI:29108"/>
    </ligand>
</feature>
<feature type="domain" description="Pyrrolo-quinoline quinone repeat" evidence="11">
    <location>
        <begin position="496"/>
        <end position="551"/>
    </location>
</feature>
<dbReference type="FunFam" id="2.140.10.10:FF:000003">
    <property type="entry name" value="Methanol dehydrogenase, large subunit"/>
    <property type="match status" value="1"/>
</dbReference>
<dbReference type="PANTHER" id="PTHR32303">
    <property type="entry name" value="QUINOPROTEIN ALCOHOL DEHYDROGENASE (CYTOCHROME C)"/>
    <property type="match status" value="1"/>
</dbReference>
<feature type="active site" description="Proton acceptor" evidence="6">
    <location>
        <position position="325"/>
    </location>
</feature>
<evidence type="ECO:0000259" key="11">
    <source>
        <dbReference type="Pfam" id="PF01011"/>
    </source>
</evidence>
<dbReference type="InterPro" id="IPR011047">
    <property type="entry name" value="Quinoprotein_ADH-like_sf"/>
</dbReference>
<accession>A0ABD5CQD5</accession>
<dbReference type="NCBIfam" id="TIGR03075">
    <property type="entry name" value="PQQ_enz_alc_DH"/>
    <property type="match status" value="1"/>
</dbReference>
<proteinExistence type="inferred from homology"/>
<evidence type="ECO:0000313" key="13">
    <source>
        <dbReference type="Proteomes" id="UP001245184"/>
    </source>
</evidence>
<evidence type="ECO:0000256" key="7">
    <source>
        <dbReference type="PIRSR" id="PIRSR617512-2"/>
    </source>
</evidence>
<comment type="similarity">
    <text evidence="1">Belongs to the bacterial PQQ dehydrogenase family.</text>
</comment>
<dbReference type="CDD" id="cd10278">
    <property type="entry name" value="PQQ_MDH"/>
    <property type="match status" value="1"/>
</dbReference>
<protein>
    <submittedName>
        <fullName evidence="12">PQQ-dependent dehydrogenase (Methanol/ethanol family)</fullName>
        <ecNumber evidence="12">1.1.2.10</ecNumber>
    </submittedName>
</protein>
<dbReference type="RefSeq" id="WP_006046612.1">
    <property type="nucleotide sequence ID" value="NZ_ATXV01000001.1"/>
</dbReference>
<feature type="binding site" evidence="7">
    <location>
        <position position="263"/>
    </location>
    <ligand>
        <name>pyrroloquinoline quinone</name>
        <dbReference type="ChEBI" id="CHEBI:58442"/>
    </ligand>
</feature>
<dbReference type="AlphaFoldDB" id="A0ABD5CQD5"/>
<gene>
    <name evidence="12" type="ORF">QF025_004909</name>
</gene>
<dbReference type="InterPro" id="IPR017512">
    <property type="entry name" value="PQQ_MeOH/EtOH_DH"/>
</dbReference>
<dbReference type="InterPro" id="IPR002372">
    <property type="entry name" value="PQQ_rpt_dom"/>
</dbReference>